<feature type="transmembrane region" description="Helical" evidence="5">
    <location>
        <begin position="208"/>
        <end position="228"/>
    </location>
</feature>
<feature type="domain" description="Amino acid permease/ SLC12A" evidence="6">
    <location>
        <begin position="19"/>
        <end position="487"/>
    </location>
</feature>
<comment type="subcellular location">
    <subcellularLocation>
        <location evidence="1">Membrane</location>
        <topology evidence="1">Multi-pass membrane protein</topology>
    </subcellularLocation>
</comment>
<evidence type="ECO:0000256" key="3">
    <source>
        <dbReference type="ARBA" id="ARBA00022989"/>
    </source>
</evidence>
<dbReference type="Pfam" id="PF00324">
    <property type="entry name" value="AA_permease"/>
    <property type="match status" value="1"/>
</dbReference>
<dbReference type="PANTHER" id="PTHR43341">
    <property type="entry name" value="AMINO ACID PERMEASE"/>
    <property type="match status" value="1"/>
</dbReference>
<dbReference type="STRING" id="1344418.A0A1D2VGN9"/>
<dbReference type="RefSeq" id="XP_020047059.1">
    <property type="nucleotide sequence ID" value="XM_020190624.1"/>
</dbReference>
<dbReference type="Proteomes" id="UP000095038">
    <property type="component" value="Unassembled WGS sequence"/>
</dbReference>
<dbReference type="InterPro" id="IPR050524">
    <property type="entry name" value="APC_YAT"/>
</dbReference>
<proteinExistence type="predicted"/>
<accession>A0A1D2VGN9</accession>
<gene>
    <name evidence="7" type="ORF">ASCRUDRAFT_35588</name>
</gene>
<dbReference type="EMBL" id="KV454481">
    <property type="protein sequence ID" value="ODV60752.1"/>
    <property type="molecule type" value="Genomic_DNA"/>
</dbReference>
<keyword evidence="8" id="KW-1185">Reference proteome</keyword>
<feature type="transmembrane region" description="Helical" evidence="5">
    <location>
        <begin position="381"/>
        <end position="404"/>
    </location>
</feature>
<keyword evidence="2 5" id="KW-0812">Transmembrane</keyword>
<evidence type="ECO:0000256" key="4">
    <source>
        <dbReference type="ARBA" id="ARBA00023136"/>
    </source>
</evidence>
<evidence type="ECO:0000313" key="7">
    <source>
        <dbReference type="EMBL" id="ODV60752.1"/>
    </source>
</evidence>
<dbReference type="PIRSF" id="PIRSF006060">
    <property type="entry name" value="AA_transporter"/>
    <property type="match status" value="1"/>
</dbReference>
<feature type="transmembrane region" description="Helical" evidence="5">
    <location>
        <begin position="351"/>
        <end position="369"/>
    </location>
</feature>
<reference evidence="8" key="1">
    <citation type="submission" date="2016-05" db="EMBL/GenBank/DDBJ databases">
        <title>Comparative genomics of biotechnologically important yeasts.</title>
        <authorList>
            <consortium name="DOE Joint Genome Institute"/>
            <person name="Riley R."/>
            <person name="Haridas S."/>
            <person name="Wolfe K.H."/>
            <person name="Lopes M.R."/>
            <person name="Hittinger C.T."/>
            <person name="Goker M."/>
            <person name="Salamov A."/>
            <person name="Wisecaver J."/>
            <person name="Long T.M."/>
            <person name="Aerts A.L."/>
            <person name="Barry K."/>
            <person name="Choi C."/>
            <person name="Clum A."/>
            <person name="Coughlan A.Y."/>
            <person name="Deshpande S."/>
            <person name="Douglass A.P."/>
            <person name="Hanson S.J."/>
            <person name="Klenk H.-P."/>
            <person name="Labutti K."/>
            <person name="Lapidus A."/>
            <person name="Lindquist E."/>
            <person name="Lipzen A."/>
            <person name="Meier-Kolthoff J.P."/>
            <person name="Ohm R.A."/>
            <person name="Otillar R.P."/>
            <person name="Pangilinan J."/>
            <person name="Peng Y."/>
            <person name="Rokas A."/>
            <person name="Rosa C.A."/>
            <person name="Scheuner C."/>
            <person name="Sibirny A.A."/>
            <person name="Slot J.C."/>
            <person name="Stielow J.B."/>
            <person name="Sun H."/>
            <person name="Kurtzman C.P."/>
            <person name="Blackwell M."/>
            <person name="Grigoriev I.V."/>
            <person name="Jeffries T.W."/>
        </authorList>
    </citation>
    <scope>NUCLEOTIDE SEQUENCE [LARGE SCALE GENOMIC DNA]</scope>
    <source>
        <strain evidence="8">DSM 1968</strain>
    </source>
</reference>
<feature type="transmembrane region" description="Helical" evidence="5">
    <location>
        <begin position="425"/>
        <end position="443"/>
    </location>
</feature>
<dbReference type="GO" id="GO:0015171">
    <property type="term" value="F:amino acid transmembrane transporter activity"/>
    <property type="evidence" value="ECO:0007669"/>
    <property type="project" value="TreeGrafter"/>
</dbReference>
<feature type="transmembrane region" description="Helical" evidence="5">
    <location>
        <begin position="160"/>
        <end position="178"/>
    </location>
</feature>
<evidence type="ECO:0000259" key="6">
    <source>
        <dbReference type="Pfam" id="PF00324"/>
    </source>
</evidence>
<dbReference type="OrthoDB" id="3900342at2759"/>
<evidence type="ECO:0000256" key="1">
    <source>
        <dbReference type="ARBA" id="ARBA00004141"/>
    </source>
</evidence>
<dbReference type="InterPro" id="IPR004841">
    <property type="entry name" value="AA-permease/SLC12A_dom"/>
</dbReference>
<organism evidence="7 8">
    <name type="scientific">Ascoidea rubescens DSM 1968</name>
    <dbReference type="NCBI Taxonomy" id="1344418"/>
    <lineage>
        <taxon>Eukaryota</taxon>
        <taxon>Fungi</taxon>
        <taxon>Dikarya</taxon>
        <taxon>Ascomycota</taxon>
        <taxon>Saccharomycotina</taxon>
        <taxon>Saccharomycetes</taxon>
        <taxon>Ascoideaceae</taxon>
        <taxon>Ascoidea</taxon>
    </lineage>
</organism>
<feature type="transmembrane region" description="Helical" evidence="5">
    <location>
        <begin position="93"/>
        <end position="115"/>
    </location>
</feature>
<dbReference type="GeneID" id="30964260"/>
<evidence type="ECO:0000256" key="5">
    <source>
        <dbReference type="SAM" id="Phobius"/>
    </source>
</evidence>
<dbReference type="Gene3D" id="1.20.1740.10">
    <property type="entry name" value="Amino acid/polyamine transporter I"/>
    <property type="match status" value="1"/>
</dbReference>
<keyword evidence="4 5" id="KW-0472">Membrane</keyword>
<dbReference type="PANTHER" id="PTHR43341:SF9">
    <property type="entry name" value="DICARBOXYLIC AMINO ACID PERMEASE"/>
    <property type="match status" value="1"/>
</dbReference>
<feature type="transmembrane region" description="Helical" evidence="5">
    <location>
        <begin position="16"/>
        <end position="39"/>
    </location>
</feature>
<keyword evidence="3 5" id="KW-1133">Transmembrane helix</keyword>
<dbReference type="InParanoid" id="A0A1D2VGN9"/>
<name>A0A1D2VGN9_9ASCO</name>
<feature type="transmembrane region" description="Helical" evidence="5">
    <location>
        <begin position="249"/>
        <end position="271"/>
    </location>
</feature>
<dbReference type="AlphaFoldDB" id="A0A1D2VGN9"/>
<feature type="transmembrane region" description="Helical" evidence="5">
    <location>
        <begin position="291"/>
        <end position="319"/>
    </location>
</feature>
<dbReference type="GO" id="GO:0016020">
    <property type="term" value="C:membrane"/>
    <property type="evidence" value="ECO:0007669"/>
    <property type="project" value="UniProtKB-SubCell"/>
</dbReference>
<feature type="transmembrane region" description="Helical" evidence="5">
    <location>
        <begin position="127"/>
        <end position="148"/>
    </location>
</feature>
<feature type="transmembrane region" description="Helical" evidence="5">
    <location>
        <begin position="463"/>
        <end position="480"/>
    </location>
</feature>
<evidence type="ECO:0000256" key="2">
    <source>
        <dbReference type="ARBA" id="ARBA00022692"/>
    </source>
</evidence>
<sequence length="518" mass="58042">MTEGHRLVHKLRYYDLAALSISGTTGSGMLVASGISLSFGGCGSLLFGFLLVCIVAYTVLCSLCEMATYIPLPDGCAGMATRYVDPAFGFASGYFYFFKYLVLAPTQISAASLAIQYWIDRETINPALWVTIFIILDMICNFVGIQFYATIVKFFAGFKVIVLIGLVIFCFALTMGAGPTNERVGFRYWKDPGAFKEYFGTSGSPGRFAAFLASLVTIIYPFAGIEIYGAALAEAHSPMRKNIHKANNLIMWTIFPIYICLIFFMGMIVSSDDPLLLEAVSLYSSSATNSPFVIAAINAGIKVLPHILNSCLLIFIFTASNTELYVSIRTLYGLSINGMAPKIFSKTNKRGVPYAAFAFCSLFSVLGYMNSGDSSKIVYQHFLNVDCTFILFTWLSILISHFRFTNAIKVQGIQRKKELYYTARFTPYTTYFSIGFSILLMLIKNFTVFLDLSEGSSFDYKSFISGYICIPVFFIFYFFYKFYHKTHLIPLEEVDLFSYKDVIDAEEEAYYRDLKTNA</sequence>
<evidence type="ECO:0000313" key="8">
    <source>
        <dbReference type="Proteomes" id="UP000095038"/>
    </source>
</evidence>
<protein>
    <submittedName>
        <fullName evidence="7">Dicarboxylic amino acid permease</fullName>
    </submittedName>
</protein>
<feature type="transmembrane region" description="Helical" evidence="5">
    <location>
        <begin position="45"/>
        <end position="72"/>
    </location>
</feature>